<feature type="transmembrane region" description="Helical" evidence="1">
    <location>
        <begin position="27"/>
        <end position="49"/>
    </location>
</feature>
<evidence type="ECO:0000313" key="3">
    <source>
        <dbReference type="Proteomes" id="UP000446348"/>
    </source>
</evidence>
<evidence type="ECO:0008006" key="4">
    <source>
        <dbReference type="Google" id="ProtNLM"/>
    </source>
</evidence>
<sequence length="98" mass="11264">MKKWMIRLALLLGYTVPYLYLSMYIDLIYGTPVFYAAALAGYVILYLLAAKTHNRSAALIGTVWTAVSSYCFMQYGWTQAWEWYFKPFTAAQLLAVLL</sequence>
<organism evidence="2 3">
    <name type="scientific">Anaerotruncus colihominis</name>
    <dbReference type="NCBI Taxonomy" id="169435"/>
    <lineage>
        <taxon>Bacteria</taxon>
        <taxon>Bacillati</taxon>
        <taxon>Bacillota</taxon>
        <taxon>Clostridia</taxon>
        <taxon>Eubacteriales</taxon>
        <taxon>Oscillospiraceae</taxon>
        <taxon>Anaerotruncus</taxon>
    </lineage>
</organism>
<dbReference type="Proteomes" id="UP000446348">
    <property type="component" value="Unassembled WGS sequence"/>
</dbReference>
<protein>
    <recommendedName>
        <fullName evidence="4">Apolipoprotein N-acyltransferase</fullName>
    </recommendedName>
</protein>
<evidence type="ECO:0000313" key="2">
    <source>
        <dbReference type="EMBL" id="NBI79283.1"/>
    </source>
</evidence>
<keyword evidence="1" id="KW-0812">Transmembrane</keyword>
<evidence type="ECO:0000256" key="1">
    <source>
        <dbReference type="SAM" id="Phobius"/>
    </source>
</evidence>
<keyword evidence="1" id="KW-1133">Transmembrane helix</keyword>
<dbReference type="AlphaFoldDB" id="A0A845RI61"/>
<name>A0A845RI61_9FIRM</name>
<gene>
    <name evidence="2" type="ORF">D3Z39_10465</name>
</gene>
<dbReference type="OrthoDB" id="2086750at2"/>
<dbReference type="RefSeq" id="WP_160210055.1">
    <property type="nucleotide sequence ID" value="NZ_QXWZ01000017.1"/>
</dbReference>
<accession>A0A845RI61</accession>
<reference evidence="2 3" key="1">
    <citation type="submission" date="2018-08" db="EMBL/GenBank/DDBJ databases">
        <title>Murine metabolic-syndrome-specific gut microbial biobank.</title>
        <authorList>
            <person name="Liu C."/>
        </authorList>
    </citation>
    <scope>NUCLEOTIDE SEQUENCE [LARGE SCALE GENOMIC DNA]</scope>
    <source>
        <strain evidence="2 3">X69</strain>
    </source>
</reference>
<feature type="transmembrane region" description="Helical" evidence="1">
    <location>
        <begin position="5"/>
        <end position="21"/>
    </location>
</feature>
<comment type="caution">
    <text evidence="2">The sequence shown here is derived from an EMBL/GenBank/DDBJ whole genome shotgun (WGS) entry which is preliminary data.</text>
</comment>
<keyword evidence="1" id="KW-0472">Membrane</keyword>
<feature type="transmembrane region" description="Helical" evidence="1">
    <location>
        <begin position="56"/>
        <end position="77"/>
    </location>
</feature>
<proteinExistence type="predicted"/>
<dbReference type="EMBL" id="QXWZ01000017">
    <property type="protein sequence ID" value="NBI79283.1"/>
    <property type="molecule type" value="Genomic_DNA"/>
</dbReference>